<accession>A0A1X9YRR5</accession>
<dbReference type="EMBL" id="CP021235">
    <property type="protein sequence ID" value="ARS35565.1"/>
    <property type="molecule type" value="Genomic_DNA"/>
</dbReference>
<dbReference type="KEGG" id="pact:CA264_09005"/>
<organism evidence="1 2">
    <name type="scientific">Pontibacter actiniarum</name>
    <dbReference type="NCBI Taxonomy" id="323450"/>
    <lineage>
        <taxon>Bacteria</taxon>
        <taxon>Pseudomonadati</taxon>
        <taxon>Bacteroidota</taxon>
        <taxon>Cytophagia</taxon>
        <taxon>Cytophagales</taxon>
        <taxon>Hymenobacteraceae</taxon>
        <taxon>Pontibacter</taxon>
    </lineage>
</organism>
<name>A0A1X9YRR5_9BACT</name>
<reference evidence="2" key="1">
    <citation type="submission" date="2017-05" db="EMBL/GenBank/DDBJ databases">
        <authorList>
            <person name="Ray J."/>
            <person name="Price M."/>
            <person name="Deutschbauer A."/>
        </authorList>
    </citation>
    <scope>NUCLEOTIDE SEQUENCE [LARGE SCALE GENOMIC DNA]</scope>
    <source>
        <strain evidence="2">DSM 19842</strain>
    </source>
</reference>
<dbReference type="OrthoDB" id="669100at2"/>
<dbReference type="Proteomes" id="UP000266292">
    <property type="component" value="Chromosome"/>
</dbReference>
<proteinExistence type="predicted"/>
<keyword evidence="2" id="KW-1185">Reference proteome</keyword>
<evidence type="ECO:0000313" key="2">
    <source>
        <dbReference type="Proteomes" id="UP000266292"/>
    </source>
</evidence>
<sequence>MQNEKHTAEEAASVATRVAGAIGKGLVAGLIGTAAMTIAQMVEMQLTGRGASNTPYKAAKKVFGVKAKDKESKKTISNLMHVAYGATWGVPRALMAEFGVDGASGTMAHFGAVWGTELTVMPSLHVMKPVTEWKPKAISEDMLFHSIYAVATGLAADALVRWSNEDDED</sequence>
<dbReference type="STRING" id="709015.GCA_000472485_01812"/>
<dbReference type="AlphaFoldDB" id="A0A1X9YRR5"/>
<dbReference type="RefSeq" id="WP_025606493.1">
    <property type="nucleotide sequence ID" value="NZ_CP021235.1"/>
</dbReference>
<gene>
    <name evidence="1" type="ORF">CA264_09005</name>
</gene>
<evidence type="ECO:0000313" key="1">
    <source>
        <dbReference type="EMBL" id="ARS35565.1"/>
    </source>
</evidence>
<evidence type="ECO:0008006" key="3">
    <source>
        <dbReference type="Google" id="ProtNLM"/>
    </source>
</evidence>
<protein>
    <recommendedName>
        <fullName evidence="3">DUF1440 domain-containing protein</fullName>
    </recommendedName>
</protein>